<feature type="transmembrane region" description="Helical" evidence="8">
    <location>
        <begin position="195"/>
        <end position="216"/>
    </location>
</feature>
<keyword evidence="6 8" id="KW-0472">Membrane</keyword>
<feature type="region of interest" description="Disordered" evidence="7">
    <location>
        <begin position="71"/>
        <end position="96"/>
    </location>
</feature>
<dbReference type="InterPro" id="IPR009262">
    <property type="entry name" value="SLC35_F1/F2/F6"/>
</dbReference>
<dbReference type="STRING" id="77044.A0A1W2TGD0"/>
<accession>A0A1W2TGD0</accession>
<feature type="compositionally biased region" description="Polar residues" evidence="7">
    <location>
        <begin position="71"/>
        <end position="83"/>
    </location>
</feature>
<dbReference type="InterPro" id="IPR052221">
    <property type="entry name" value="SLC35F_Transporter"/>
</dbReference>
<dbReference type="GO" id="GO:0022857">
    <property type="term" value="F:transmembrane transporter activity"/>
    <property type="evidence" value="ECO:0007669"/>
    <property type="project" value="InterPro"/>
</dbReference>
<evidence type="ECO:0000256" key="5">
    <source>
        <dbReference type="ARBA" id="ARBA00022989"/>
    </source>
</evidence>
<feature type="transmembrane region" description="Helical" evidence="8">
    <location>
        <begin position="127"/>
        <end position="152"/>
    </location>
</feature>
<keyword evidence="4 8" id="KW-0812">Transmembrane</keyword>
<dbReference type="OMA" id="IQVFHYS"/>
<dbReference type="Pfam" id="PF06027">
    <property type="entry name" value="SLC35F"/>
    <property type="match status" value="1"/>
</dbReference>
<sequence length="478" mass="52229">MKHFDPVNSLIQSLRGLVEGIGDSSRRQGYNPVQQIEMGAHVPPSPARKSGEGSDSLGNTVEVRAVGSNDAGRTSINRDYGTTSSPAGGQDGSGAAAADNEAVGQALQALEGGGKVRWYSYLTTRDFWIVLVIGQVLALAITTTNTFSSLLVAHKTSIPAFQSFFNYVLLTVIYLSYTLYQYGFKKFGRILWRDWWRYLILSFFDVEGNYFTVLAYNYTNILSAQLINFWAIVVVVIISFVLLRVRYKVFQIVGILICVGGTGILLASDHIQGTNGGPGANLVKGDLFALLGATFYGLTNTFEEWFVSRRPAYEVLAFIGLFGLLINGTQAAIFDRHSLETAEFTGPVIGYIVGFTLALTLFYSVVPFILRLASAAFFNISLLTGNFWGAIIGVRVFGYAVHFLYPVAFVLIILGQLTYFLAGSMLGDARKPWLGEAQEDGVAGFGTAKLKAINAARRREQERLTNGGRESQPGIQQV</sequence>
<evidence type="ECO:0000256" key="4">
    <source>
        <dbReference type="ARBA" id="ARBA00022692"/>
    </source>
</evidence>
<evidence type="ECO:0000256" key="7">
    <source>
        <dbReference type="SAM" id="MobiDB-lite"/>
    </source>
</evidence>
<evidence type="ECO:0000256" key="3">
    <source>
        <dbReference type="ARBA" id="ARBA00022448"/>
    </source>
</evidence>
<dbReference type="InterPro" id="IPR037185">
    <property type="entry name" value="EmrE-like"/>
</dbReference>
<dbReference type="OrthoDB" id="429955at2759"/>
<keyword evidence="10" id="KW-1185">Reference proteome</keyword>
<dbReference type="GO" id="GO:0016020">
    <property type="term" value="C:membrane"/>
    <property type="evidence" value="ECO:0007669"/>
    <property type="project" value="UniProtKB-SubCell"/>
</dbReference>
<dbReference type="PANTHER" id="PTHR14233:SF4">
    <property type="entry name" value="SOLUTE CARRIER FAMILY 35 MEMBER F2"/>
    <property type="match status" value="1"/>
</dbReference>
<dbReference type="EMBL" id="DF977468">
    <property type="protein sequence ID" value="GAP87155.1"/>
    <property type="molecule type" value="Genomic_DNA"/>
</dbReference>
<evidence type="ECO:0000313" key="10">
    <source>
        <dbReference type="Proteomes" id="UP000054516"/>
    </source>
</evidence>
<protein>
    <submittedName>
        <fullName evidence="9">Putative solute carrier family 35 member F1</fullName>
    </submittedName>
</protein>
<feature type="compositionally biased region" description="Low complexity" evidence="7">
    <location>
        <begin position="84"/>
        <end position="96"/>
    </location>
</feature>
<feature type="transmembrane region" description="Helical" evidence="8">
    <location>
        <begin position="287"/>
        <end position="306"/>
    </location>
</feature>
<feature type="transmembrane region" description="Helical" evidence="8">
    <location>
        <begin position="222"/>
        <end position="242"/>
    </location>
</feature>
<feature type="transmembrane region" description="Helical" evidence="8">
    <location>
        <begin position="249"/>
        <end position="267"/>
    </location>
</feature>
<feature type="transmembrane region" description="Helical" evidence="8">
    <location>
        <begin position="377"/>
        <end position="397"/>
    </location>
</feature>
<evidence type="ECO:0000256" key="2">
    <source>
        <dbReference type="ARBA" id="ARBA00007863"/>
    </source>
</evidence>
<evidence type="ECO:0000256" key="6">
    <source>
        <dbReference type="ARBA" id="ARBA00023136"/>
    </source>
</evidence>
<feature type="transmembrane region" description="Helical" evidence="8">
    <location>
        <begin position="403"/>
        <end position="422"/>
    </location>
</feature>
<organism evidence="9">
    <name type="scientific">Rosellinia necatrix</name>
    <name type="common">White root-rot fungus</name>
    <dbReference type="NCBI Taxonomy" id="77044"/>
    <lineage>
        <taxon>Eukaryota</taxon>
        <taxon>Fungi</taxon>
        <taxon>Dikarya</taxon>
        <taxon>Ascomycota</taxon>
        <taxon>Pezizomycotina</taxon>
        <taxon>Sordariomycetes</taxon>
        <taxon>Xylariomycetidae</taxon>
        <taxon>Xylariales</taxon>
        <taxon>Xylariaceae</taxon>
        <taxon>Rosellinia</taxon>
    </lineage>
</organism>
<feature type="transmembrane region" description="Helical" evidence="8">
    <location>
        <begin position="348"/>
        <end position="370"/>
    </location>
</feature>
<keyword evidence="5 8" id="KW-1133">Transmembrane helix</keyword>
<evidence type="ECO:0000313" key="9">
    <source>
        <dbReference type="EMBL" id="GAP87155.1"/>
    </source>
</evidence>
<evidence type="ECO:0000256" key="1">
    <source>
        <dbReference type="ARBA" id="ARBA00004141"/>
    </source>
</evidence>
<dbReference type="PANTHER" id="PTHR14233">
    <property type="entry name" value="DUF914-RELATED"/>
    <property type="match status" value="1"/>
</dbReference>
<dbReference type="AlphaFoldDB" id="A0A1W2TGD0"/>
<dbReference type="Proteomes" id="UP000054516">
    <property type="component" value="Unassembled WGS sequence"/>
</dbReference>
<comment type="similarity">
    <text evidence="2">Belongs to the SLC35F solute transporter family.</text>
</comment>
<feature type="transmembrane region" description="Helical" evidence="8">
    <location>
        <begin position="164"/>
        <end position="183"/>
    </location>
</feature>
<name>A0A1W2TGD0_ROSNE</name>
<proteinExistence type="inferred from homology"/>
<reference evidence="9" key="1">
    <citation type="submission" date="2016-03" db="EMBL/GenBank/DDBJ databases">
        <title>Draft genome sequence of Rosellinia necatrix.</title>
        <authorList>
            <person name="Kanematsu S."/>
        </authorList>
    </citation>
    <scope>NUCLEOTIDE SEQUENCE [LARGE SCALE GENOMIC DNA]</scope>
    <source>
        <strain evidence="9">W97</strain>
    </source>
</reference>
<keyword evidence="3" id="KW-0813">Transport</keyword>
<dbReference type="SUPFAM" id="SSF103481">
    <property type="entry name" value="Multidrug resistance efflux transporter EmrE"/>
    <property type="match status" value="1"/>
</dbReference>
<comment type="subcellular location">
    <subcellularLocation>
        <location evidence="1">Membrane</location>
        <topology evidence="1">Multi-pass membrane protein</topology>
    </subcellularLocation>
</comment>
<feature type="region of interest" description="Disordered" evidence="7">
    <location>
        <begin position="37"/>
        <end position="59"/>
    </location>
</feature>
<feature type="transmembrane region" description="Helical" evidence="8">
    <location>
        <begin position="313"/>
        <end position="333"/>
    </location>
</feature>
<gene>
    <name evidence="9" type="ORF">SAMD00023353_2301210</name>
</gene>
<evidence type="ECO:0000256" key="8">
    <source>
        <dbReference type="SAM" id="Phobius"/>
    </source>
</evidence>